<feature type="signal peptide" evidence="1">
    <location>
        <begin position="1"/>
        <end position="30"/>
    </location>
</feature>
<reference evidence="2" key="1">
    <citation type="submission" date="2017-06" db="EMBL/GenBank/DDBJ databases">
        <title>Neuropeptide precursor identification based on transcriptomic and neuropeptidomic analysis of circumoral nerve ring in sea cucumber.</title>
        <authorList>
            <person name="Chen M.Y."/>
            <person name="Hou Y.Y."/>
            <person name="Elphick M.R."/>
        </authorList>
    </citation>
    <scope>NUCLEOTIDE SEQUENCE</scope>
    <source>
        <tissue evidence="2">Circumoral nerve ring</tissue>
    </source>
</reference>
<proteinExistence type="evidence at transcript level"/>
<dbReference type="GeneID" id="139966484"/>
<sequence>MSFDSVSKITMKVIMTFLLCLVMLQYVCHAKSACSNRHPKLCILHPGKRGYISAASSNDRPGNENGVSIDRTEFTQPKWLHDELTKSGELENLFGQEQEEDIIPFNDDRLGYTQDLLTKVGIDHLERREQILRILTSLLEDDLSYRR</sequence>
<feature type="chain" id="PRO_5015966012" evidence="1">
    <location>
        <begin position="31"/>
        <end position="147"/>
    </location>
</feature>
<evidence type="ECO:0000313" key="2">
    <source>
        <dbReference type="EMBL" id="AWM30280.1"/>
    </source>
</evidence>
<name>A0A2U8RM92_STIJA</name>
<accession>A0A2U8RM92</accession>
<dbReference type="RefSeq" id="XP_071825635.1">
    <property type="nucleotide sequence ID" value="XM_071969534.1"/>
</dbReference>
<keyword evidence="1" id="KW-0732">Signal</keyword>
<dbReference type="AlphaFoldDB" id="A0A2U8RM92"/>
<organism evidence="2">
    <name type="scientific">Stichopus japonicus</name>
    <name type="common">Sea cucumber</name>
    <dbReference type="NCBI Taxonomy" id="307972"/>
    <lineage>
        <taxon>Eukaryota</taxon>
        <taxon>Metazoa</taxon>
        <taxon>Echinodermata</taxon>
        <taxon>Eleutherozoa</taxon>
        <taxon>Echinozoa</taxon>
        <taxon>Holothuroidea</taxon>
        <taxon>Aspidochirotacea</taxon>
        <taxon>Aspidochirotida</taxon>
        <taxon>Stichopodidae</taxon>
        <taxon>Apostichopus</taxon>
    </lineage>
</organism>
<dbReference type="EMBL" id="MF422084">
    <property type="protein sequence ID" value="AWM30280.1"/>
    <property type="molecule type" value="mRNA"/>
</dbReference>
<protein>
    <submittedName>
        <fullName evidence="2">Np25</fullName>
    </submittedName>
</protein>
<evidence type="ECO:0000256" key="1">
    <source>
        <dbReference type="SAM" id="SignalP"/>
    </source>
</evidence>